<dbReference type="EC" id="2.7.7.6" evidence="1"/>
<feature type="non-terminal residue" evidence="8">
    <location>
        <position position="180"/>
    </location>
</feature>
<evidence type="ECO:0000256" key="1">
    <source>
        <dbReference type="ARBA" id="ARBA00012418"/>
    </source>
</evidence>
<keyword evidence="3" id="KW-0808">Transferase</keyword>
<dbReference type="Proteomes" id="UP000777774">
    <property type="component" value="Unassembled WGS sequence"/>
</dbReference>
<keyword evidence="4" id="KW-0548">Nucleotidyltransferase</keyword>
<comment type="caution">
    <text evidence="8">The sequence shown here is derived from an EMBL/GenBank/DDBJ whole genome shotgun (WGS) entry which is preliminary data.</text>
</comment>
<evidence type="ECO:0000256" key="4">
    <source>
        <dbReference type="ARBA" id="ARBA00022695"/>
    </source>
</evidence>
<feature type="transmembrane region" description="Helical" evidence="6">
    <location>
        <begin position="20"/>
        <end position="45"/>
    </location>
</feature>
<name>A0ABX1K672_9CELL</name>
<dbReference type="InterPro" id="IPR037033">
    <property type="entry name" value="DNA-dir_RNAP_su2_hyb_sf"/>
</dbReference>
<gene>
    <name evidence="8" type="ORF">HGA02_18400</name>
</gene>
<evidence type="ECO:0000256" key="3">
    <source>
        <dbReference type="ARBA" id="ARBA00022679"/>
    </source>
</evidence>
<keyword evidence="6" id="KW-1133">Transmembrane helix</keyword>
<organism evidence="8 9">
    <name type="scientific">Cellulomonas septica</name>
    <dbReference type="NCBI Taxonomy" id="285080"/>
    <lineage>
        <taxon>Bacteria</taxon>
        <taxon>Bacillati</taxon>
        <taxon>Actinomycetota</taxon>
        <taxon>Actinomycetes</taxon>
        <taxon>Micrococcales</taxon>
        <taxon>Cellulomonadaceae</taxon>
        <taxon>Cellulomonas</taxon>
    </lineage>
</organism>
<evidence type="ECO:0000256" key="6">
    <source>
        <dbReference type="SAM" id="Phobius"/>
    </source>
</evidence>
<evidence type="ECO:0000259" key="7">
    <source>
        <dbReference type="Pfam" id="PF00562"/>
    </source>
</evidence>
<evidence type="ECO:0000256" key="5">
    <source>
        <dbReference type="ARBA" id="ARBA00023163"/>
    </source>
</evidence>
<accession>A0ABX1K672</accession>
<dbReference type="EMBL" id="JAAXOY010000707">
    <property type="protein sequence ID" value="NKY41415.1"/>
    <property type="molecule type" value="Genomic_DNA"/>
</dbReference>
<proteinExistence type="predicted"/>
<dbReference type="SUPFAM" id="SSF64484">
    <property type="entry name" value="beta and beta-prime subunits of DNA dependent RNA-polymerase"/>
    <property type="match status" value="1"/>
</dbReference>
<protein>
    <recommendedName>
        <fullName evidence="1">DNA-directed RNA polymerase</fullName>
        <ecNumber evidence="1">2.7.7.6</ecNumber>
    </recommendedName>
</protein>
<keyword evidence="2" id="KW-0240">DNA-directed RNA polymerase</keyword>
<keyword evidence="9" id="KW-1185">Reference proteome</keyword>
<keyword evidence="6" id="KW-0812">Transmembrane</keyword>
<reference evidence="8 9" key="1">
    <citation type="submission" date="2020-04" db="EMBL/GenBank/DDBJ databases">
        <title>MicrobeNet Type strains.</title>
        <authorList>
            <person name="Nicholson A.C."/>
        </authorList>
    </citation>
    <scope>NUCLEOTIDE SEQUENCE [LARGE SCALE GENOMIC DNA]</scope>
    <source>
        <strain evidence="8 9">ATCC BAA-787</strain>
    </source>
</reference>
<evidence type="ECO:0000256" key="2">
    <source>
        <dbReference type="ARBA" id="ARBA00022478"/>
    </source>
</evidence>
<evidence type="ECO:0000313" key="8">
    <source>
        <dbReference type="EMBL" id="NKY41415.1"/>
    </source>
</evidence>
<evidence type="ECO:0000313" key="9">
    <source>
        <dbReference type="Proteomes" id="UP000777774"/>
    </source>
</evidence>
<dbReference type="InterPro" id="IPR007120">
    <property type="entry name" value="DNA-dir_RNAP_su2_dom"/>
</dbReference>
<keyword evidence="6" id="KW-0472">Membrane</keyword>
<keyword evidence="5" id="KW-0804">Transcription</keyword>
<dbReference type="Gene3D" id="2.40.270.10">
    <property type="entry name" value="DNA-directed RNA polymerase, subunit 2, domain 6"/>
    <property type="match status" value="1"/>
</dbReference>
<feature type="domain" description="DNA-directed RNA polymerase subunit 2 hybrid-binding" evidence="7">
    <location>
        <begin position="128"/>
        <end position="176"/>
    </location>
</feature>
<dbReference type="Pfam" id="PF00562">
    <property type="entry name" value="RNA_pol_Rpb2_6"/>
    <property type="match status" value="1"/>
</dbReference>
<sequence length="180" mass="19468">MAELLYRLGRASARHARAVVAGWFAVLVAVGVAFVAFGGTLASAFTIPDTPTAEVTDQLQRELPSAAGGTGTVVISTEDGSAFTDEQKAAIVDRVDTARDVDGVRDVVDPFATQADLEEQRQQLDDGRAQLEQGRAQLDAFMSWEGHNYEDAIILSQRLVQDDVLSSIHIEEHEVDARDT</sequence>